<accession>A0A366DXT0</accession>
<reference evidence="2 3" key="1">
    <citation type="submission" date="2018-06" db="EMBL/GenBank/DDBJ databases">
        <title>Genomic Encyclopedia of Type Strains, Phase IV (KMG-IV): sequencing the most valuable type-strain genomes for metagenomic binning, comparative biology and taxonomic classification.</title>
        <authorList>
            <person name="Goeker M."/>
        </authorList>
    </citation>
    <scope>NUCLEOTIDE SEQUENCE [LARGE SCALE GENOMIC DNA]</scope>
    <source>
        <strain evidence="2 3">DSM 44599</strain>
    </source>
</reference>
<organism evidence="2 3">
    <name type="scientific">Nocardia puris</name>
    <dbReference type="NCBI Taxonomy" id="208602"/>
    <lineage>
        <taxon>Bacteria</taxon>
        <taxon>Bacillati</taxon>
        <taxon>Actinomycetota</taxon>
        <taxon>Actinomycetes</taxon>
        <taxon>Mycobacteriales</taxon>
        <taxon>Nocardiaceae</taxon>
        <taxon>Nocardia</taxon>
    </lineage>
</organism>
<name>A0A366DXT0_9NOCA</name>
<feature type="transmembrane region" description="Helical" evidence="1">
    <location>
        <begin position="67"/>
        <end position="85"/>
    </location>
</feature>
<dbReference type="STRING" id="1210090.GCA_001613185_05243"/>
<keyword evidence="1" id="KW-0472">Membrane</keyword>
<evidence type="ECO:0000256" key="1">
    <source>
        <dbReference type="SAM" id="Phobius"/>
    </source>
</evidence>
<evidence type="ECO:0000313" key="2">
    <source>
        <dbReference type="EMBL" id="RBO94329.1"/>
    </source>
</evidence>
<keyword evidence="1" id="KW-0812">Transmembrane</keyword>
<dbReference type="OrthoDB" id="5119624at2"/>
<dbReference type="AlphaFoldDB" id="A0A366DXT0"/>
<evidence type="ECO:0008006" key="4">
    <source>
        <dbReference type="Google" id="ProtNLM"/>
    </source>
</evidence>
<evidence type="ECO:0000313" key="3">
    <source>
        <dbReference type="Proteomes" id="UP000252586"/>
    </source>
</evidence>
<keyword evidence="1" id="KW-1133">Transmembrane helix</keyword>
<protein>
    <recommendedName>
        <fullName evidence="4">PH (Pleckstrin Homology) domain-containing protein</fullName>
    </recommendedName>
</protein>
<dbReference type="RefSeq" id="WP_067512211.1">
    <property type="nucleotide sequence ID" value="NZ_CP107943.1"/>
</dbReference>
<gene>
    <name evidence="2" type="ORF">DFR74_102752</name>
</gene>
<proteinExistence type="predicted"/>
<keyword evidence="3" id="KW-1185">Reference proteome</keyword>
<sequence length="195" mass="21069">MAGVVMRNLLRPYRSLWMWLRGRTDRPDGPVFPSAKGTLGLPAAFAVATMIEIGVVHFLVPWPWLNLTLAALSVWSLVLLFGVVATDVVHPHHLAGDTVVLRRSGRVVAAIPVADLAAVTARARYDKTSPEVDGDTLHLPTQDGANIALSLHNPVEARLSGRAPTAQVTAVSLRVDDPDRMVRILREAAKPLTDA</sequence>
<dbReference type="EMBL" id="QNRE01000002">
    <property type="protein sequence ID" value="RBO94329.1"/>
    <property type="molecule type" value="Genomic_DNA"/>
</dbReference>
<dbReference type="Proteomes" id="UP000252586">
    <property type="component" value="Unassembled WGS sequence"/>
</dbReference>
<feature type="transmembrane region" description="Helical" evidence="1">
    <location>
        <begin position="39"/>
        <end position="60"/>
    </location>
</feature>
<comment type="caution">
    <text evidence="2">The sequence shown here is derived from an EMBL/GenBank/DDBJ whole genome shotgun (WGS) entry which is preliminary data.</text>
</comment>